<comment type="similarity">
    <text evidence="2">Belongs to the OXA1/ALB3/YidC family. Type 1 subfamily.</text>
</comment>
<evidence type="ECO:0000256" key="18">
    <source>
        <dbReference type="SAM" id="Phobius"/>
    </source>
</evidence>
<dbReference type="RefSeq" id="WP_239164707.1">
    <property type="nucleotide sequence ID" value="NZ_BAAATY010000030.1"/>
</dbReference>
<evidence type="ECO:0000256" key="17">
    <source>
        <dbReference type="SAM" id="MobiDB-lite"/>
    </source>
</evidence>
<evidence type="ECO:0000256" key="3">
    <source>
        <dbReference type="ARBA" id="ARBA00015325"/>
    </source>
</evidence>
<evidence type="ECO:0000313" key="20">
    <source>
        <dbReference type="EMBL" id="GIE70329.1"/>
    </source>
</evidence>
<evidence type="ECO:0000256" key="12">
    <source>
        <dbReference type="ARBA" id="ARBA00026028"/>
    </source>
</evidence>
<dbReference type="InterPro" id="IPR047196">
    <property type="entry name" value="YidC_ALB_C"/>
</dbReference>
<dbReference type="PANTHER" id="PTHR12428:SF65">
    <property type="entry name" value="CYTOCHROME C OXIDASE ASSEMBLY PROTEIN COX18, MITOCHONDRIAL"/>
    <property type="match status" value="1"/>
</dbReference>
<keyword evidence="9 18" id="KW-0472">Membrane</keyword>
<feature type="transmembrane region" description="Helical" evidence="18">
    <location>
        <begin position="226"/>
        <end position="250"/>
    </location>
</feature>
<gene>
    <name evidence="20" type="ORF">Apa02nite_064370</name>
</gene>
<dbReference type="InterPro" id="IPR028055">
    <property type="entry name" value="YidC/Oxa/ALB_C"/>
</dbReference>
<evidence type="ECO:0000256" key="8">
    <source>
        <dbReference type="ARBA" id="ARBA00022989"/>
    </source>
</evidence>
<accession>A0ABQ4BI39</accession>
<evidence type="ECO:0000256" key="9">
    <source>
        <dbReference type="ARBA" id="ARBA00023136"/>
    </source>
</evidence>
<feature type="region of interest" description="Disordered" evidence="17">
    <location>
        <begin position="274"/>
        <end position="302"/>
    </location>
</feature>
<feature type="transmembrane region" description="Helical" evidence="18">
    <location>
        <begin position="184"/>
        <end position="205"/>
    </location>
</feature>
<reference evidence="20 21" key="1">
    <citation type="submission" date="2021-01" db="EMBL/GenBank/DDBJ databases">
        <title>Whole genome shotgun sequence of Actinoplanes palleronii NBRC 14916.</title>
        <authorList>
            <person name="Komaki H."/>
            <person name="Tamura T."/>
        </authorList>
    </citation>
    <scope>NUCLEOTIDE SEQUENCE [LARGE SCALE GENOMIC DNA]</scope>
    <source>
        <strain evidence="20 21">NBRC 14916</strain>
    </source>
</reference>
<protein>
    <recommendedName>
        <fullName evidence="3">Membrane protein insertase YidC</fullName>
    </recommendedName>
    <alternativeName>
        <fullName evidence="15">Foldase YidC</fullName>
    </alternativeName>
    <alternativeName>
        <fullName evidence="14">Membrane integrase YidC</fullName>
    </alternativeName>
    <alternativeName>
        <fullName evidence="13">Membrane protein YidC</fullName>
    </alternativeName>
</protein>
<name>A0ABQ4BI39_9ACTN</name>
<dbReference type="InterPro" id="IPR001708">
    <property type="entry name" value="YidC/ALB3/OXA1/COX18"/>
</dbReference>
<evidence type="ECO:0000256" key="7">
    <source>
        <dbReference type="ARBA" id="ARBA00022927"/>
    </source>
</evidence>
<keyword evidence="5" id="KW-1003">Cell membrane</keyword>
<feature type="transmembrane region" description="Helical" evidence="18">
    <location>
        <begin position="41"/>
        <end position="63"/>
    </location>
</feature>
<dbReference type="Proteomes" id="UP000624709">
    <property type="component" value="Unassembled WGS sequence"/>
</dbReference>
<evidence type="ECO:0000256" key="1">
    <source>
        <dbReference type="ARBA" id="ARBA00004651"/>
    </source>
</evidence>
<dbReference type="PANTHER" id="PTHR12428">
    <property type="entry name" value="OXA1"/>
    <property type="match status" value="1"/>
</dbReference>
<evidence type="ECO:0000256" key="14">
    <source>
        <dbReference type="ARBA" id="ARBA00033245"/>
    </source>
</evidence>
<feature type="domain" description="Membrane insertase YidC/Oxa/ALB C-terminal" evidence="19">
    <location>
        <begin position="43"/>
        <end position="266"/>
    </location>
</feature>
<dbReference type="CDD" id="cd20070">
    <property type="entry name" value="5TM_YidC_Alb3"/>
    <property type="match status" value="1"/>
</dbReference>
<dbReference type="EMBL" id="BOMS01000102">
    <property type="protein sequence ID" value="GIE70329.1"/>
    <property type="molecule type" value="Genomic_DNA"/>
</dbReference>
<comment type="function">
    <text evidence="11">Required for the insertion and/or proper folding and/or complex formation of integral membrane proteins into the membrane. Involved in integration of membrane proteins that insert both dependently and independently of the Sec translocase complex, as well as at least some lipoproteins. Aids folding of multispanning membrane proteins.</text>
</comment>
<dbReference type="NCBIfam" id="TIGR03592">
    <property type="entry name" value="yidC_oxa1_cterm"/>
    <property type="match status" value="1"/>
</dbReference>
<keyword evidence="7" id="KW-0653">Protein transport</keyword>
<sequence length="302" mass="33296">MSALFGGLMSVVYHVISAVLLFWHAVWDRVLGDPHVLATDWAWVLGIVFLVLTVRALLVPIYVRQMHSQRALQRLQPKLKELREKHKGDPAGLQAALPALYQAENVSPFGSFVPMLLQIPIFIGLLHVLRHLRPTIVSADAQTLYGWTVTQFHDASHAKLFGAPIAAGFQATADQLGPLGAHSVTVKIVAAVLIVAMITTTYLTSRMSILKTGWAQEPQQRMVQRLMLYGVPVSLLISGVIFPVGVILYWTTQNVFALGQQMWMHRRYPLDTPPATTAEEAPKVVAAPKVGAKPAGRRPKRS</sequence>
<evidence type="ECO:0000256" key="6">
    <source>
        <dbReference type="ARBA" id="ARBA00022692"/>
    </source>
</evidence>
<evidence type="ECO:0000256" key="16">
    <source>
        <dbReference type="RuleBase" id="RU003945"/>
    </source>
</evidence>
<evidence type="ECO:0000256" key="10">
    <source>
        <dbReference type="ARBA" id="ARBA00023186"/>
    </source>
</evidence>
<feature type="transmembrane region" description="Helical" evidence="18">
    <location>
        <begin position="109"/>
        <end position="129"/>
    </location>
</feature>
<evidence type="ECO:0000259" key="19">
    <source>
        <dbReference type="Pfam" id="PF02096"/>
    </source>
</evidence>
<comment type="caution">
    <text evidence="20">The sequence shown here is derived from an EMBL/GenBank/DDBJ whole genome shotgun (WGS) entry which is preliminary data.</text>
</comment>
<evidence type="ECO:0000256" key="4">
    <source>
        <dbReference type="ARBA" id="ARBA00022448"/>
    </source>
</evidence>
<evidence type="ECO:0000313" key="21">
    <source>
        <dbReference type="Proteomes" id="UP000624709"/>
    </source>
</evidence>
<keyword evidence="21" id="KW-1185">Reference proteome</keyword>
<keyword evidence="8 18" id="KW-1133">Transmembrane helix</keyword>
<keyword evidence="4" id="KW-0813">Transport</keyword>
<organism evidence="20 21">
    <name type="scientific">Actinoplanes palleronii</name>
    <dbReference type="NCBI Taxonomy" id="113570"/>
    <lineage>
        <taxon>Bacteria</taxon>
        <taxon>Bacillati</taxon>
        <taxon>Actinomycetota</taxon>
        <taxon>Actinomycetes</taxon>
        <taxon>Micromonosporales</taxon>
        <taxon>Micromonosporaceae</taxon>
        <taxon>Actinoplanes</taxon>
    </lineage>
</organism>
<comment type="subcellular location">
    <subcellularLocation>
        <location evidence="1">Cell membrane</location>
        <topology evidence="1">Multi-pass membrane protein</topology>
    </subcellularLocation>
    <subcellularLocation>
        <location evidence="16">Membrane</location>
        <topology evidence="16">Multi-pass membrane protein</topology>
    </subcellularLocation>
</comment>
<keyword evidence="10" id="KW-0143">Chaperone</keyword>
<comment type="subunit">
    <text evidence="12">Interacts with the Sec translocase complex via SecD. Specifically interacts with transmembrane segments of nascent integral membrane proteins during membrane integration.</text>
</comment>
<dbReference type="Pfam" id="PF02096">
    <property type="entry name" value="60KD_IMP"/>
    <property type="match status" value="1"/>
</dbReference>
<evidence type="ECO:0000256" key="15">
    <source>
        <dbReference type="ARBA" id="ARBA00033342"/>
    </source>
</evidence>
<evidence type="ECO:0000256" key="11">
    <source>
        <dbReference type="ARBA" id="ARBA00025034"/>
    </source>
</evidence>
<keyword evidence="6 16" id="KW-0812">Transmembrane</keyword>
<feature type="transmembrane region" description="Helical" evidence="18">
    <location>
        <begin position="7"/>
        <end position="26"/>
    </location>
</feature>
<evidence type="ECO:0000256" key="13">
    <source>
        <dbReference type="ARBA" id="ARBA00031538"/>
    </source>
</evidence>
<feature type="compositionally biased region" description="Low complexity" evidence="17">
    <location>
        <begin position="275"/>
        <end position="294"/>
    </location>
</feature>
<proteinExistence type="inferred from homology"/>
<evidence type="ECO:0000256" key="2">
    <source>
        <dbReference type="ARBA" id="ARBA00010527"/>
    </source>
</evidence>
<evidence type="ECO:0000256" key="5">
    <source>
        <dbReference type="ARBA" id="ARBA00022475"/>
    </source>
</evidence>